<evidence type="ECO:0000313" key="5">
    <source>
        <dbReference type="Proteomes" id="UP000193944"/>
    </source>
</evidence>
<reference evidence="4 5" key="2">
    <citation type="submission" date="2016-08" db="EMBL/GenBank/DDBJ databases">
        <title>Pervasive Adenine N6-methylation of Active Genes in Fungi.</title>
        <authorList>
            <consortium name="DOE Joint Genome Institute"/>
            <person name="Mondo S.J."/>
            <person name="Dannebaum R.O."/>
            <person name="Kuo R.C."/>
            <person name="Labutti K."/>
            <person name="Haridas S."/>
            <person name="Kuo A."/>
            <person name="Salamov A."/>
            <person name="Ahrendt S.R."/>
            <person name="Lipzen A."/>
            <person name="Sullivan W."/>
            <person name="Andreopoulos W.B."/>
            <person name="Clum A."/>
            <person name="Lindquist E."/>
            <person name="Daum C."/>
            <person name="Ramamoorthy G.K."/>
            <person name="Gryganskyi A."/>
            <person name="Culley D."/>
            <person name="Magnuson J.K."/>
            <person name="James T.Y."/>
            <person name="O'Malley M.A."/>
            <person name="Stajich J.E."/>
            <person name="Spatafora J.W."/>
            <person name="Visel A."/>
            <person name="Grigoriev I.V."/>
        </authorList>
    </citation>
    <scope>NUCLEOTIDE SEQUENCE [LARGE SCALE GENOMIC DNA]</scope>
    <source>
        <strain evidence="4 5">S4</strain>
    </source>
</reference>
<proteinExistence type="predicted"/>
<dbReference type="InterPro" id="IPR036875">
    <property type="entry name" value="Znf_CCHC_sf"/>
</dbReference>
<feature type="region of interest" description="Disordered" evidence="2">
    <location>
        <begin position="275"/>
        <end position="306"/>
    </location>
</feature>
<dbReference type="GO" id="GO:0008270">
    <property type="term" value="F:zinc ion binding"/>
    <property type="evidence" value="ECO:0007669"/>
    <property type="project" value="UniProtKB-KW"/>
</dbReference>
<keyword evidence="1" id="KW-0479">Metal-binding</keyword>
<accession>A0A1Y1XA62</accession>
<evidence type="ECO:0000256" key="2">
    <source>
        <dbReference type="SAM" id="MobiDB-lite"/>
    </source>
</evidence>
<dbReference type="PROSITE" id="PS50158">
    <property type="entry name" value="ZF_CCHC"/>
    <property type="match status" value="1"/>
</dbReference>
<reference evidence="4 5" key="1">
    <citation type="submission" date="2016-08" db="EMBL/GenBank/DDBJ databases">
        <title>A Parts List for Fungal Cellulosomes Revealed by Comparative Genomics.</title>
        <authorList>
            <consortium name="DOE Joint Genome Institute"/>
            <person name="Haitjema C.H."/>
            <person name="Gilmore S.P."/>
            <person name="Henske J.K."/>
            <person name="Solomon K.V."/>
            <person name="De Groot R."/>
            <person name="Kuo A."/>
            <person name="Mondo S.J."/>
            <person name="Salamov A.A."/>
            <person name="Labutti K."/>
            <person name="Zhao Z."/>
            <person name="Chiniquy J."/>
            <person name="Barry K."/>
            <person name="Brewer H.M."/>
            <person name="Purvine S.O."/>
            <person name="Wright A.T."/>
            <person name="Boxma B."/>
            <person name="Van Alen T."/>
            <person name="Hackstein J.H."/>
            <person name="Baker S.E."/>
            <person name="Grigoriev I.V."/>
            <person name="O'Malley M.A."/>
        </authorList>
    </citation>
    <scope>NUCLEOTIDE SEQUENCE [LARGE SCALE GENOMIC DNA]</scope>
    <source>
        <strain evidence="4 5">S4</strain>
    </source>
</reference>
<dbReference type="OrthoDB" id="2176234at2759"/>
<feature type="compositionally biased region" description="Basic and acidic residues" evidence="2">
    <location>
        <begin position="285"/>
        <end position="294"/>
    </location>
</feature>
<name>A0A1Y1XA62_9FUNG</name>
<keyword evidence="1" id="KW-0863">Zinc-finger</keyword>
<sequence>MSVPSYNPTGTKNLLGKNNFKTWDDELYLLLERYNLNKYIEKDIMKKIRKDTIKDSNLNKYIEVRNNKNLVYAQSVTKEMVAEDNLTKSLMANSISEDIKEKLSFKYNTAYEIYKILSTPNKYSNNERKQVILKELDDLKFNENNETMSMFIAHMDNLFTELENLGETKTDREKYDYLFNSIKINLIYISNMNSYCDNWKKCCEVIIDAHQHNKYLLEKRAIKYNNNKQTNNNIEVNYVKSNYNRKRRIKCYKCNKYGHKADECGYKNNHKENYKNKNYRYHRSKKEEEQKEPAESNYTTRKEEEEEEDSYKYIDFAIEYDNYEEYKNNAKSQANSTKDNLNYEEGITNNIITTWVLDSGASYHMTYVTNLSISKTNYME</sequence>
<protein>
    <recommendedName>
        <fullName evidence="3">CCHC-type domain-containing protein</fullName>
    </recommendedName>
</protein>
<dbReference type="AlphaFoldDB" id="A0A1Y1XA62"/>
<evidence type="ECO:0000256" key="1">
    <source>
        <dbReference type="PROSITE-ProRule" id="PRU00047"/>
    </source>
</evidence>
<dbReference type="Proteomes" id="UP000193944">
    <property type="component" value="Unassembled WGS sequence"/>
</dbReference>
<dbReference type="InterPro" id="IPR001878">
    <property type="entry name" value="Znf_CCHC"/>
</dbReference>
<evidence type="ECO:0000313" key="4">
    <source>
        <dbReference type="EMBL" id="ORX82628.1"/>
    </source>
</evidence>
<comment type="caution">
    <text evidence="4">The sequence shown here is derived from an EMBL/GenBank/DDBJ whole genome shotgun (WGS) entry which is preliminary data.</text>
</comment>
<organism evidence="4 5">
    <name type="scientific">Anaeromyces robustus</name>
    <dbReference type="NCBI Taxonomy" id="1754192"/>
    <lineage>
        <taxon>Eukaryota</taxon>
        <taxon>Fungi</taxon>
        <taxon>Fungi incertae sedis</taxon>
        <taxon>Chytridiomycota</taxon>
        <taxon>Chytridiomycota incertae sedis</taxon>
        <taxon>Neocallimastigomycetes</taxon>
        <taxon>Neocallimastigales</taxon>
        <taxon>Neocallimastigaceae</taxon>
        <taxon>Anaeromyces</taxon>
    </lineage>
</organism>
<dbReference type="EMBL" id="MCFG01000090">
    <property type="protein sequence ID" value="ORX82628.1"/>
    <property type="molecule type" value="Genomic_DNA"/>
</dbReference>
<keyword evidence="5" id="KW-1185">Reference proteome</keyword>
<keyword evidence="1" id="KW-0862">Zinc</keyword>
<feature type="domain" description="CCHC-type" evidence="3">
    <location>
        <begin position="250"/>
        <end position="264"/>
    </location>
</feature>
<dbReference type="GO" id="GO:0003676">
    <property type="term" value="F:nucleic acid binding"/>
    <property type="evidence" value="ECO:0007669"/>
    <property type="project" value="InterPro"/>
</dbReference>
<evidence type="ECO:0000259" key="3">
    <source>
        <dbReference type="PROSITE" id="PS50158"/>
    </source>
</evidence>
<dbReference type="SUPFAM" id="SSF57756">
    <property type="entry name" value="Retrovirus zinc finger-like domains"/>
    <property type="match status" value="1"/>
</dbReference>
<gene>
    <name evidence="4" type="ORF">BCR32DRAFT_278696</name>
</gene>